<reference evidence="1" key="2">
    <citation type="journal article" date="2015" name="Fish Shellfish Immunol.">
        <title>Early steps in the European eel (Anguilla anguilla)-Vibrio vulnificus interaction in the gills: Role of the RtxA13 toxin.</title>
        <authorList>
            <person name="Callol A."/>
            <person name="Pajuelo D."/>
            <person name="Ebbesson L."/>
            <person name="Teles M."/>
            <person name="MacKenzie S."/>
            <person name="Amaro C."/>
        </authorList>
    </citation>
    <scope>NUCLEOTIDE SEQUENCE</scope>
</reference>
<organism evidence="1">
    <name type="scientific">Anguilla anguilla</name>
    <name type="common">European freshwater eel</name>
    <name type="synonym">Muraena anguilla</name>
    <dbReference type="NCBI Taxonomy" id="7936"/>
    <lineage>
        <taxon>Eukaryota</taxon>
        <taxon>Metazoa</taxon>
        <taxon>Chordata</taxon>
        <taxon>Craniata</taxon>
        <taxon>Vertebrata</taxon>
        <taxon>Euteleostomi</taxon>
        <taxon>Actinopterygii</taxon>
        <taxon>Neopterygii</taxon>
        <taxon>Teleostei</taxon>
        <taxon>Anguilliformes</taxon>
        <taxon>Anguillidae</taxon>
        <taxon>Anguilla</taxon>
    </lineage>
</organism>
<name>A0A0E9V1P6_ANGAN</name>
<protein>
    <submittedName>
        <fullName evidence="1">Uncharacterized protein</fullName>
    </submittedName>
</protein>
<reference evidence="1" key="1">
    <citation type="submission" date="2014-11" db="EMBL/GenBank/DDBJ databases">
        <authorList>
            <person name="Amaro Gonzalez C."/>
        </authorList>
    </citation>
    <scope>NUCLEOTIDE SEQUENCE</scope>
</reference>
<accession>A0A0E9V1P6</accession>
<dbReference type="EMBL" id="GBXM01037232">
    <property type="protein sequence ID" value="JAH71345.1"/>
    <property type="molecule type" value="Transcribed_RNA"/>
</dbReference>
<proteinExistence type="predicted"/>
<evidence type="ECO:0000313" key="1">
    <source>
        <dbReference type="EMBL" id="JAH71345.1"/>
    </source>
</evidence>
<dbReference type="AlphaFoldDB" id="A0A0E9V1P6"/>
<sequence length="41" mass="4878">MTILIIRHIKNNKRTLKILLKINFKINTISTADWIMKLIIT</sequence>